<keyword evidence="6" id="KW-1185">Reference proteome</keyword>
<dbReference type="PANTHER" id="PTHR24346:SF76">
    <property type="entry name" value="NON-SPECIFIC SERINE_THREONINE PROTEIN KINASE"/>
    <property type="match status" value="1"/>
</dbReference>
<organism evidence="5 6">
    <name type="scientific">Lecanosticta acicola</name>
    <dbReference type="NCBI Taxonomy" id="111012"/>
    <lineage>
        <taxon>Eukaryota</taxon>
        <taxon>Fungi</taxon>
        <taxon>Dikarya</taxon>
        <taxon>Ascomycota</taxon>
        <taxon>Pezizomycotina</taxon>
        <taxon>Dothideomycetes</taxon>
        <taxon>Dothideomycetidae</taxon>
        <taxon>Mycosphaerellales</taxon>
        <taxon>Mycosphaerellaceae</taxon>
        <taxon>Lecanosticta</taxon>
    </lineage>
</organism>
<dbReference type="GO" id="GO:0005524">
    <property type="term" value="F:ATP binding"/>
    <property type="evidence" value="ECO:0007669"/>
    <property type="project" value="UniProtKB-KW"/>
</dbReference>
<feature type="compositionally biased region" description="Polar residues" evidence="3">
    <location>
        <begin position="377"/>
        <end position="391"/>
    </location>
</feature>
<dbReference type="GO" id="GO:0035556">
    <property type="term" value="P:intracellular signal transduction"/>
    <property type="evidence" value="ECO:0007669"/>
    <property type="project" value="TreeGrafter"/>
</dbReference>
<feature type="compositionally biased region" description="Low complexity" evidence="3">
    <location>
        <begin position="458"/>
        <end position="487"/>
    </location>
</feature>
<keyword evidence="2" id="KW-0067">ATP-binding</keyword>
<gene>
    <name evidence="5" type="ORF">LECACI_7A008075</name>
</gene>
<feature type="compositionally biased region" description="Polar residues" evidence="3">
    <location>
        <begin position="232"/>
        <end position="241"/>
    </location>
</feature>
<comment type="caution">
    <text evidence="5">The sequence shown here is derived from an EMBL/GenBank/DDBJ whole genome shotgun (WGS) entry which is preliminary data.</text>
</comment>
<evidence type="ECO:0000259" key="4">
    <source>
        <dbReference type="PROSITE" id="PS50011"/>
    </source>
</evidence>
<dbReference type="InterPro" id="IPR011009">
    <property type="entry name" value="Kinase-like_dom_sf"/>
</dbReference>
<evidence type="ECO:0000256" key="1">
    <source>
        <dbReference type="ARBA" id="ARBA00022741"/>
    </source>
</evidence>
<dbReference type="Gene3D" id="3.30.200.20">
    <property type="entry name" value="Phosphorylase Kinase, domain 1"/>
    <property type="match status" value="1"/>
</dbReference>
<accession>A0AAI9EDZ0</accession>
<dbReference type="Gene3D" id="1.10.510.10">
    <property type="entry name" value="Transferase(Phosphotransferase) domain 1"/>
    <property type="match status" value="1"/>
</dbReference>
<feature type="region of interest" description="Disordered" evidence="3">
    <location>
        <begin position="296"/>
        <end position="407"/>
    </location>
</feature>
<dbReference type="SUPFAM" id="SSF56112">
    <property type="entry name" value="Protein kinase-like (PK-like)"/>
    <property type="match status" value="1"/>
</dbReference>
<dbReference type="AlphaFoldDB" id="A0AAI9EDZ0"/>
<dbReference type="InterPro" id="IPR000719">
    <property type="entry name" value="Prot_kinase_dom"/>
</dbReference>
<keyword evidence="1" id="KW-0547">Nucleotide-binding</keyword>
<sequence>MAAAYDIKRHFSGLRVQTARRKGRDPFATGFEDESEAEGRKSRTRTKAAPPAVNKPPPVESSPFAHIDSLKKNDDTDDDDFLNFVATNKNNQGKRPDRRLSPSPASLAARRPIDGQGRHGCLPSALPTTDPKKAVVLAAGPLAYLDDSSEDEAPPRRTNRRPSPAPRHPSDPDSRRNRSQTPAGNGSSRNREQTGGKPNTIVPKHTVASAFAGTKYLQDSSDDEDEEAVSSRQGSYDSTDTPEPPKSQHLEVKRVDKPKHNGSGVSWRAFSAGRAEQRYAEVEALQASLRQRGRAISFSPHVTTDDGVPAEAGPLPDGSRTRSPRRTRWLIGSPSEDRLASMGQRPAKQTMSPENLSDGRGPTASRRVSSDPEAQPSGASLTSALTMSPSSDAVPETPVSPTDASTLENSVESLAAKLTVSPQTIPETSTVDHSLHSPLMSPTAEYDRDPLSRNSSTRSLRMPRSSRIMPSRRSSRRSTSATTSVSPAQAFLSNWGRAADAEEAIPESKPDDEGQAIGLNNEYIIGRTISKGGFGVIKEVHSIENGETVVRAVKIVRRAIAGVNEADNEKAQQEVEHEVSIWRYLQHRHILGLFAVYETEFATFCVMDLNVGGTLFDLVRHSRNSAHKNNGRKGLPAHLAKKYAYQLACALRYLHEDIRVCHRDVKLENCLVDLTTPNADEEGGNLRLCDFGLADFLHSGSIDEGPAECYNARLSLSGELPVAKASAIIGTLEYASPKGLSVHRKLFETAGDVWAFGVIVYALCTGNLPFRHSMPSKTAELILRADWDESALREAAAGGGEVIELVKGCLEKDIDLRFTISDALRSTWFEGCREAAEEEASSSSSSSSSSRGLWH</sequence>
<dbReference type="Proteomes" id="UP001296104">
    <property type="component" value="Unassembled WGS sequence"/>
</dbReference>
<reference evidence="5" key="1">
    <citation type="submission" date="2023-11" db="EMBL/GenBank/DDBJ databases">
        <authorList>
            <person name="Alioto T."/>
            <person name="Alioto T."/>
            <person name="Gomez Garrido J."/>
        </authorList>
    </citation>
    <scope>NUCLEOTIDE SEQUENCE</scope>
</reference>
<evidence type="ECO:0000313" key="5">
    <source>
        <dbReference type="EMBL" id="CAK4032917.1"/>
    </source>
</evidence>
<dbReference type="GO" id="GO:0005737">
    <property type="term" value="C:cytoplasm"/>
    <property type="evidence" value="ECO:0007669"/>
    <property type="project" value="TreeGrafter"/>
</dbReference>
<proteinExistence type="predicted"/>
<feature type="compositionally biased region" description="Polar residues" evidence="3">
    <location>
        <begin position="179"/>
        <end position="188"/>
    </location>
</feature>
<feature type="region of interest" description="Disordered" evidence="3">
    <location>
        <begin position="419"/>
        <end position="493"/>
    </location>
</feature>
<dbReference type="PANTHER" id="PTHR24346">
    <property type="entry name" value="MAP/MICROTUBULE AFFINITY-REGULATING KINASE"/>
    <property type="match status" value="1"/>
</dbReference>
<dbReference type="Pfam" id="PF00069">
    <property type="entry name" value="Pkinase"/>
    <property type="match status" value="1"/>
</dbReference>
<feature type="region of interest" description="Disordered" evidence="3">
    <location>
        <begin position="1"/>
        <end position="273"/>
    </location>
</feature>
<dbReference type="InterPro" id="IPR008271">
    <property type="entry name" value="Ser/Thr_kinase_AS"/>
</dbReference>
<feature type="domain" description="Protein kinase" evidence="4">
    <location>
        <begin position="523"/>
        <end position="829"/>
    </location>
</feature>
<evidence type="ECO:0000256" key="3">
    <source>
        <dbReference type="SAM" id="MobiDB-lite"/>
    </source>
</evidence>
<evidence type="ECO:0000313" key="6">
    <source>
        <dbReference type="Proteomes" id="UP001296104"/>
    </source>
</evidence>
<dbReference type="SMART" id="SM00220">
    <property type="entry name" value="S_TKc"/>
    <property type="match status" value="1"/>
</dbReference>
<feature type="compositionally biased region" description="Polar residues" evidence="3">
    <location>
        <begin position="420"/>
        <end position="432"/>
    </location>
</feature>
<dbReference type="EMBL" id="CAVMBE010000074">
    <property type="protein sequence ID" value="CAK4032917.1"/>
    <property type="molecule type" value="Genomic_DNA"/>
</dbReference>
<dbReference type="PROSITE" id="PS00108">
    <property type="entry name" value="PROTEIN_KINASE_ST"/>
    <property type="match status" value="1"/>
</dbReference>
<feature type="compositionally biased region" description="Basic and acidic residues" evidence="3">
    <location>
        <begin position="246"/>
        <end position="259"/>
    </location>
</feature>
<dbReference type="GO" id="GO:0000226">
    <property type="term" value="P:microtubule cytoskeleton organization"/>
    <property type="evidence" value="ECO:0007669"/>
    <property type="project" value="TreeGrafter"/>
</dbReference>
<protein>
    <recommendedName>
        <fullName evidence="4">Protein kinase domain-containing protein</fullName>
    </recommendedName>
</protein>
<name>A0AAI9EDZ0_9PEZI</name>
<evidence type="ECO:0000256" key="2">
    <source>
        <dbReference type="ARBA" id="ARBA00022840"/>
    </source>
</evidence>
<dbReference type="PROSITE" id="PS50011">
    <property type="entry name" value="PROTEIN_KINASE_DOM"/>
    <property type="match status" value="1"/>
</dbReference>
<dbReference type="GO" id="GO:0004674">
    <property type="term" value="F:protein serine/threonine kinase activity"/>
    <property type="evidence" value="ECO:0007669"/>
    <property type="project" value="TreeGrafter"/>
</dbReference>